<dbReference type="Proteomes" id="UP000887564">
    <property type="component" value="Unplaced"/>
</dbReference>
<evidence type="ECO:0000313" key="1">
    <source>
        <dbReference type="Proteomes" id="UP000887564"/>
    </source>
</evidence>
<name>A0A914RG29_PAREQ</name>
<sequence>MGHQRSWCHNGAYCIQPDKPLINRMVESAVFIRPLTSREKSSCCLRKQHITSTNVIRLTEHAQRQFVGATRHAWEKTVNLDVSLHSFLIEVLYCPFLVHGMA</sequence>
<reference evidence="2" key="1">
    <citation type="submission" date="2022-11" db="UniProtKB">
        <authorList>
            <consortium name="WormBaseParasite"/>
        </authorList>
    </citation>
    <scope>IDENTIFICATION</scope>
</reference>
<dbReference type="AlphaFoldDB" id="A0A914RG29"/>
<evidence type="ECO:0000313" key="2">
    <source>
        <dbReference type="WBParaSite" id="PEQ_0000373201-mRNA-1"/>
    </source>
</evidence>
<proteinExistence type="predicted"/>
<dbReference type="WBParaSite" id="PEQ_0000373201-mRNA-1">
    <property type="protein sequence ID" value="PEQ_0000373201-mRNA-1"/>
    <property type="gene ID" value="PEQ_0000373201"/>
</dbReference>
<organism evidence="1 2">
    <name type="scientific">Parascaris equorum</name>
    <name type="common">Equine roundworm</name>
    <dbReference type="NCBI Taxonomy" id="6256"/>
    <lineage>
        <taxon>Eukaryota</taxon>
        <taxon>Metazoa</taxon>
        <taxon>Ecdysozoa</taxon>
        <taxon>Nematoda</taxon>
        <taxon>Chromadorea</taxon>
        <taxon>Rhabditida</taxon>
        <taxon>Spirurina</taxon>
        <taxon>Ascaridomorpha</taxon>
        <taxon>Ascaridoidea</taxon>
        <taxon>Ascarididae</taxon>
        <taxon>Parascaris</taxon>
    </lineage>
</organism>
<accession>A0A914RG29</accession>
<protein>
    <submittedName>
        <fullName evidence="2">Uncharacterized protein</fullName>
    </submittedName>
</protein>
<keyword evidence="1" id="KW-1185">Reference proteome</keyword>